<sequence>MAKIQFEGILRGHEFGRYEKLPSTDEGARRGRARRRWLKKMSGGIRLSRSIKLRFPIGRMNGLVWLSPVSMNVIFSGHGWGLPTLSHPSLHQRPPRF</sequence>
<gene>
    <name evidence="1" type="ORF">V6N11_079335</name>
</gene>
<protein>
    <submittedName>
        <fullName evidence="1">Uncharacterized protein</fullName>
    </submittedName>
</protein>
<reference evidence="1 2" key="1">
    <citation type="journal article" date="2024" name="G3 (Bethesda)">
        <title>Genome assembly of Hibiscus sabdariffa L. provides insights into metabolisms of medicinal natural products.</title>
        <authorList>
            <person name="Kim T."/>
        </authorList>
    </citation>
    <scope>NUCLEOTIDE SEQUENCE [LARGE SCALE GENOMIC DNA]</scope>
    <source>
        <strain evidence="1">TK-2024</strain>
        <tissue evidence="1">Old leaves</tissue>
    </source>
</reference>
<evidence type="ECO:0000313" key="1">
    <source>
        <dbReference type="EMBL" id="KAK9016842.1"/>
    </source>
</evidence>
<organism evidence="1 2">
    <name type="scientific">Hibiscus sabdariffa</name>
    <name type="common">roselle</name>
    <dbReference type="NCBI Taxonomy" id="183260"/>
    <lineage>
        <taxon>Eukaryota</taxon>
        <taxon>Viridiplantae</taxon>
        <taxon>Streptophyta</taxon>
        <taxon>Embryophyta</taxon>
        <taxon>Tracheophyta</taxon>
        <taxon>Spermatophyta</taxon>
        <taxon>Magnoliopsida</taxon>
        <taxon>eudicotyledons</taxon>
        <taxon>Gunneridae</taxon>
        <taxon>Pentapetalae</taxon>
        <taxon>rosids</taxon>
        <taxon>malvids</taxon>
        <taxon>Malvales</taxon>
        <taxon>Malvaceae</taxon>
        <taxon>Malvoideae</taxon>
        <taxon>Hibiscus</taxon>
    </lineage>
</organism>
<dbReference type="EMBL" id="JBBPBN010000020">
    <property type="protein sequence ID" value="KAK9016842.1"/>
    <property type="molecule type" value="Genomic_DNA"/>
</dbReference>
<name>A0ABR2RV32_9ROSI</name>
<comment type="caution">
    <text evidence="1">The sequence shown here is derived from an EMBL/GenBank/DDBJ whole genome shotgun (WGS) entry which is preliminary data.</text>
</comment>
<dbReference type="Proteomes" id="UP001396334">
    <property type="component" value="Unassembled WGS sequence"/>
</dbReference>
<keyword evidence="2" id="KW-1185">Reference proteome</keyword>
<proteinExistence type="predicted"/>
<evidence type="ECO:0000313" key="2">
    <source>
        <dbReference type="Proteomes" id="UP001396334"/>
    </source>
</evidence>
<accession>A0ABR2RV32</accession>